<dbReference type="SUPFAM" id="SSF46785">
    <property type="entry name" value="Winged helix' DNA-binding domain"/>
    <property type="match status" value="1"/>
</dbReference>
<dbReference type="RefSeq" id="WP_245743198.1">
    <property type="nucleotide sequence ID" value="NZ_FNLL01000018.1"/>
</dbReference>
<dbReference type="InterPro" id="IPR000847">
    <property type="entry name" value="LysR_HTH_N"/>
</dbReference>
<dbReference type="GO" id="GO:0003700">
    <property type="term" value="F:DNA-binding transcription factor activity"/>
    <property type="evidence" value="ECO:0007669"/>
    <property type="project" value="InterPro"/>
</dbReference>
<dbReference type="InterPro" id="IPR036390">
    <property type="entry name" value="WH_DNA-bd_sf"/>
</dbReference>
<dbReference type="PANTHER" id="PTHR30432">
    <property type="entry name" value="TRANSCRIPTIONAL REGULATOR MODE"/>
    <property type="match status" value="1"/>
</dbReference>
<dbReference type="PANTHER" id="PTHR30432:SF1">
    <property type="entry name" value="DNA-BINDING TRANSCRIPTIONAL DUAL REGULATOR MODE"/>
    <property type="match status" value="1"/>
</dbReference>
<accession>A0A1H2K1G8</accession>
<dbReference type="Pfam" id="PF00126">
    <property type="entry name" value="HTH_1"/>
    <property type="match status" value="1"/>
</dbReference>
<evidence type="ECO:0000313" key="4">
    <source>
        <dbReference type="Proteomes" id="UP000199608"/>
    </source>
</evidence>
<dbReference type="EMBL" id="FNLL01000018">
    <property type="protein sequence ID" value="SDU62301.1"/>
    <property type="molecule type" value="Genomic_DNA"/>
</dbReference>
<dbReference type="InterPro" id="IPR051815">
    <property type="entry name" value="Molybdate_resp_trans_reg"/>
</dbReference>
<evidence type="ECO:0000259" key="2">
    <source>
        <dbReference type="Pfam" id="PF00126"/>
    </source>
</evidence>
<sequence length="150" mass="16844">MMENSKFYTRSKIWLEDSQGNVVFGLGRYRILNEIKHQGSLNAAAKKLKMGYRAIWARIHATEERLGQSLLVKKVGGTSGGGSQLTPLAEDLLKRFDKIRINIEQKTDLLFEEDLGSHMVINPKKDSKTGKLCGKGNQEEDIDSPNRALL</sequence>
<dbReference type="Proteomes" id="UP000199608">
    <property type="component" value="Unassembled WGS sequence"/>
</dbReference>
<feature type="domain" description="HTH lysR-type" evidence="2">
    <location>
        <begin position="28"/>
        <end position="89"/>
    </location>
</feature>
<proteinExistence type="predicted"/>
<evidence type="ECO:0000256" key="1">
    <source>
        <dbReference type="SAM" id="MobiDB-lite"/>
    </source>
</evidence>
<organism evidence="3 4">
    <name type="scientific">Desulfobacula phenolica</name>
    <dbReference type="NCBI Taxonomy" id="90732"/>
    <lineage>
        <taxon>Bacteria</taxon>
        <taxon>Pseudomonadati</taxon>
        <taxon>Thermodesulfobacteriota</taxon>
        <taxon>Desulfobacteria</taxon>
        <taxon>Desulfobacterales</taxon>
        <taxon>Desulfobacteraceae</taxon>
        <taxon>Desulfobacula</taxon>
    </lineage>
</organism>
<name>A0A1H2K1G8_9BACT</name>
<evidence type="ECO:0000313" key="3">
    <source>
        <dbReference type="EMBL" id="SDU62301.1"/>
    </source>
</evidence>
<reference evidence="4" key="1">
    <citation type="submission" date="2016-10" db="EMBL/GenBank/DDBJ databases">
        <authorList>
            <person name="Varghese N."/>
            <person name="Submissions S."/>
        </authorList>
    </citation>
    <scope>NUCLEOTIDE SEQUENCE [LARGE SCALE GENOMIC DNA]</scope>
    <source>
        <strain evidence="4">DSM 3384</strain>
    </source>
</reference>
<dbReference type="InterPro" id="IPR036388">
    <property type="entry name" value="WH-like_DNA-bd_sf"/>
</dbReference>
<dbReference type="AlphaFoldDB" id="A0A1H2K1G8"/>
<gene>
    <name evidence="3" type="ORF">SAMN04487931_11850</name>
</gene>
<protein>
    <submittedName>
        <fullName evidence="3">Molybdate transport system regulatory protein</fullName>
    </submittedName>
</protein>
<keyword evidence="4" id="KW-1185">Reference proteome</keyword>
<dbReference type="Gene3D" id="1.10.10.10">
    <property type="entry name" value="Winged helix-like DNA-binding domain superfamily/Winged helix DNA-binding domain"/>
    <property type="match status" value="1"/>
</dbReference>
<feature type="region of interest" description="Disordered" evidence="1">
    <location>
        <begin position="126"/>
        <end position="150"/>
    </location>
</feature>